<dbReference type="AlphaFoldDB" id="A0A9D3YAY9"/>
<organism evidence="2 3">
    <name type="scientific">Dreissena polymorpha</name>
    <name type="common">Zebra mussel</name>
    <name type="synonym">Mytilus polymorpha</name>
    <dbReference type="NCBI Taxonomy" id="45954"/>
    <lineage>
        <taxon>Eukaryota</taxon>
        <taxon>Metazoa</taxon>
        <taxon>Spiralia</taxon>
        <taxon>Lophotrochozoa</taxon>
        <taxon>Mollusca</taxon>
        <taxon>Bivalvia</taxon>
        <taxon>Autobranchia</taxon>
        <taxon>Heteroconchia</taxon>
        <taxon>Euheterodonta</taxon>
        <taxon>Imparidentia</taxon>
        <taxon>Neoheterodontei</taxon>
        <taxon>Myida</taxon>
        <taxon>Dreissenoidea</taxon>
        <taxon>Dreissenidae</taxon>
        <taxon>Dreissena</taxon>
    </lineage>
</organism>
<reference evidence="2" key="2">
    <citation type="submission" date="2020-11" db="EMBL/GenBank/DDBJ databases">
        <authorList>
            <person name="McCartney M.A."/>
            <person name="Auch B."/>
            <person name="Kono T."/>
            <person name="Mallez S."/>
            <person name="Becker A."/>
            <person name="Gohl D.M."/>
            <person name="Silverstein K.A.T."/>
            <person name="Koren S."/>
            <person name="Bechman K.B."/>
            <person name="Herman A."/>
            <person name="Abrahante J.E."/>
            <person name="Garbe J."/>
        </authorList>
    </citation>
    <scope>NUCLEOTIDE SEQUENCE</scope>
    <source>
        <strain evidence="2">Duluth1</strain>
        <tissue evidence="2">Whole animal</tissue>
    </source>
</reference>
<dbReference type="EMBL" id="JAIWYP010000016">
    <property type="protein sequence ID" value="KAH3695486.1"/>
    <property type="molecule type" value="Genomic_DNA"/>
</dbReference>
<name>A0A9D3YAY9_DREPO</name>
<evidence type="ECO:0000256" key="1">
    <source>
        <dbReference type="SAM" id="MobiDB-lite"/>
    </source>
</evidence>
<protein>
    <submittedName>
        <fullName evidence="2">Uncharacterized protein</fullName>
    </submittedName>
</protein>
<keyword evidence="3" id="KW-1185">Reference proteome</keyword>
<gene>
    <name evidence="2" type="ORF">DPMN_082946</name>
</gene>
<reference evidence="2" key="1">
    <citation type="journal article" date="2019" name="bioRxiv">
        <title>The Genome of the Zebra Mussel, Dreissena polymorpha: A Resource for Invasive Species Research.</title>
        <authorList>
            <person name="McCartney M.A."/>
            <person name="Auch B."/>
            <person name="Kono T."/>
            <person name="Mallez S."/>
            <person name="Zhang Y."/>
            <person name="Obille A."/>
            <person name="Becker A."/>
            <person name="Abrahante J.E."/>
            <person name="Garbe J."/>
            <person name="Badalamenti J.P."/>
            <person name="Herman A."/>
            <person name="Mangelson H."/>
            <person name="Liachko I."/>
            <person name="Sullivan S."/>
            <person name="Sone E.D."/>
            <person name="Koren S."/>
            <person name="Silverstein K.A.T."/>
            <person name="Beckman K.B."/>
            <person name="Gohl D.M."/>
        </authorList>
    </citation>
    <scope>NUCLEOTIDE SEQUENCE</scope>
    <source>
        <strain evidence="2">Duluth1</strain>
        <tissue evidence="2">Whole animal</tissue>
    </source>
</reference>
<sequence>MTTATAASTARKEKAAMIPICQPLRGHLPQSLGHVSQVSPSASLHRSSPHTAQREIVSSSSPHSSICQYEVITDSGLVI</sequence>
<dbReference type="Proteomes" id="UP000828390">
    <property type="component" value="Unassembled WGS sequence"/>
</dbReference>
<proteinExistence type="predicted"/>
<feature type="compositionally biased region" description="Polar residues" evidence="1">
    <location>
        <begin position="33"/>
        <end position="51"/>
    </location>
</feature>
<feature type="region of interest" description="Disordered" evidence="1">
    <location>
        <begin position="33"/>
        <end position="63"/>
    </location>
</feature>
<comment type="caution">
    <text evidence="2">The sequence shown here is derived from an EMBL/GenBank/DDBJ whole genome shotgun (WGS) entry which is preliminary data.</text>
</comment>
<evidence type="ECO:0000313" key="3">
    <source>
        <dbReference type="Proteomes" id="UP000828390"/>
    </source>
</evidence>
<accession>A0A9D3YAY9</accession>
<evidence type="ECO:0000313" key="2">
    <source>
        <dbReference type="EMBL" id="KAH3695486.1"/>
    </source>
</evidence>